<organism evidence="2 3">
    <name type="scientific">Staphylococcus hsinchuensis</name>
    <dbReference type="NCBI Taxonomy" id="3051183"/>
    <lineage>
        <taxon>Bacteria</taxon>
        <taxon>Bacillati</taxon>
        <taxon>Bacillota</taxon>
        <taxon>Bacilli</taxon>
        <taxon>Bacillales</taxon>
        <taxon>Staphylococcaceae</taxon>
        <taxon>Staphylococcus</taxon>
    </lineage>
</organism>
<dbReference type="EMBL" id="CP128355">
    <property type="protein sequence ID" value="XAF69588.1"/>
    <property type="molecule type" value="Genomic_DNA"/>
</dbReference>
<protein>
    <recommendedName>
        <fullName evidence="4">Phage protein</fullName>
    </recommendedName>
</protein>
<sequence length="318" mass="37788">MEYSVDEFQYDSLPQKLSESIIEKENILNGIKHRYAKEVGKVFYEAQQEFSDYNNGGLFKKWYSSLGFKQRNVYNYIQIYNEVQQLHGDQLETFEELPKRLQLEVSKPSHIPELKEKVLDGDIKTHKEYKELERKLKQRDEQNAQLQSQVEQAQRSEEIAKKQLEDAESREPEVIEKYMEPEDYQQTKNALDQSRHQQKLIEQRNEKLEKDIKEMEQRRDEVSEKSQKYDELNKAINDMNAKLNDGQQRLKAQKEIYDLVKGSEKVIREVAPLCYLAFSKDIIDNDYARKPIEKIIDDLTDMSNRLRKQLKKGDVIDV</sequence>
<evidence type="ECO:0000313" key="2">
    <source>
        <dbReference type="EMBL" id="XAF69588.1"/>
    </source>
</evidence>
<keyword evidence="3" id="KW-1185">Reference proteome</keyword>
<proteinExistence type="predicted"/>
<dbReference type="Proteomes" id="UP001436297">
    <property type="component" value="Chromosome"/>
</dbReference>
<reference evidence="2 3" key="1">
    <citation type="journal article" date="2024" name="Pathogens">
        <title>Staphylococcus hsinchuensis sp. nov., Isolated from Soymilk.</title>
        <authorList>
            <person name="Wang Y.T."/>
            <person name="Lin Y.C."/>
            <person name="Hsieh Y.H."/>
            <person name="Lin Y.T."/>
            <person name="Hamada M."/>
            <person name="Chen C.C."/>
            <person name="Liou J.S."/>
            <person name="Lee A.Y."/>
            <person name="Zhang W.L."/>
            <person name="Chen Y.T."/>
            <person name="Huang C.H."/>
        </authorList>
    </citation>
    <scope>NUCLEOTIDE SEQUENCE [LARGE SCALE GENOMIC DNA]</scope>
    <source>
        <strain evidence="2 3">H164</strain>
    </source>
</reference>
<accession>A0ABZ3EA11</accession>
<name>A0ABZ3EA11_9STAP</name>
<evidence type="ECO:0000313" key="3">
    <source>
        <dbReference type="Proteomes" id="UP001436297"/>
    </source>
</evidence>
<feature type="compositionally biased region" description="Polar residues" evidence="1">
    <location>
        <begin position="143"/>
        <end position="153"/>
    </location>
</feature>
<evidence type="ECO:0000256" key="1">
    <source>
        <dbReference type="SAM" id="MobiDB-lite"/>
    </source>
</evidence>
<evidence type="ECO:0008006" key="4">
    <source>
        <dbReference type="Google" id="ProtNLM"/>
    </source>
</evidence>
<gene>
    <name evidence="2" type="ORF">QQM35_05800</name>
</gene>
<dbReference type="RefSeq" id="WP_342610228.1">
    <property type="nucleotide sequence ID" value="NZ_CP128355.1"/>
</dbReference>
<feature type="compositionally biased region" description="Basic and acidic residues" evidence="1">
    <location>
        <begin position="154"/>
        <end position="171"/>
    </location>
</feature>
<feature type="region of interest" description="Disordered" evidence="1">
    <location>
        <begin position="138"/>
        <end position="171"/>
    </location>
</feature>